<dbReference type="InterPro" id="IPR023753">
    <property type="entry name" value="FAD/NAD-binding_dom"/>
</dbReference>
<dbReference type="Gene3D" id="3.30.390.30">
    <property type="match status" value="1"/>
</dbReference>
<evidence type="ECO:0000256" key="4">
    <source>
        <dbReference type="PIRSR" id="PIRSR000350-2"/>
    </source>
</evidence>
<evidence type="ECO:0000256" key="2">
    <source>
        <dbReference type="ARBA" id="ARBA00022630"/>
    </source>
</evidence>
<evidence type="ECO:0000259" key="7">
    <source>
        <dbReference type="Pfam" id="PF02852"/>
    </source>
</evidence>
<organism evidence="9 10">
    <name type="scientific">Metarhizobium album</name>
    <dbReference type="NCBI Taxonomy" id="2182425"/>
    <lineage>
        <taxon>Bacteria</taxon>
        <taxon>Pseudomonadati</taxon>
        <taxon>Pseudomonadota</taxon>
        <taxon>Alphaproteobacteria</taxon>
        <taxon>Hyphomicrobiales</taxon>
        <taxon>Rhizobiaceae</taxon>
        <taxon>Metarhizobium</taxon>
    </lineage>
</organism>
<dbReference type="PRINTS" id="PR00368">
    <property type="entry name" value="FADPNR"/>
</dbReference>
<feature type="binding site" evidence="5">
    <location>
        <begin position="147"/>
        <end position="149"/>
    </location>
    <ligand>
        <name>FAD</name>
        <dbReference type="ChEBI" id="CHEBI:57692"/>
    </ligand>
</feature>
<dbReference type="Proteomes" id="UP000245252">
    <property type="component" value="Unassembled WGS sequence"/>
</dbReference>
<dbReference type="Gene3D" id="3.50.50.60">
    <property type="entry name" value="FAD/NAD(P)-binding domain"/>
    <property type="match status" value="2"/>
</dbReference>
<dbReference type="InterPro" id="IPR001100">
    <property type="entry name" value="Pyr_nuc-diS_OxRdtase"/>
</dbReference>
<gene>
    <name evidence="9" type="ORF">DEM27_22015</name>
</gene>
<evidence type="ECO:0000313" key="10">
    <source>
        <dbReference type="Proteomes" id="UP000245252"/>
    </source>
</evidence>
<feature type="binding site" evidence="5">
    <location>
        <position position="270"/>
    </location>
    <ligand>
        <name>NAD(+)</name>
        <dbReference type="ChEBI" id="CHEBI:57540"/>
    </ligand>
</feature>
<evidence type="ECO:0000256" key="3">
    <source>
        <dbReference type="ARBA" id="ARBA00022827"/>
    </source>
</evidence>
<proteinExistence type="inferred from homology"/>
<dbReference type="InterPro" id="IPR016156">
    <property type="entry name" value="FAD/NAD-linked_Rdtase_dimer_sf"/>
</dbReference>
<dbReference type="PIRSF" id="PIRSF000350">
    <property type="entry name" value="Mercury_reductase_MerA"/>
    <property type="match status" value="1"/>
</dbReference>
<evidence type="ECO:0000256" key="5">
    <source>
        <dbReference type="PIRSR" id="PIRSR000350-3"/>
    </source>
</evidence>
<accession>A0A2U2DL32</accession>
<evidence type="ECO:0000313" key="9">
    <source>
        <dbReference type="EMBL" id="PWE54006.1"/>
    </source>
</evidence>
<comment type="caution">
    <text evidence="9">The sequence shown here is derived from an EMBL/GenBank/DDBJ whole genome shotgun (WGS) entry which is preliminary data.</text>
</comment>
<evidence type="ECO:0000256" key="1">
    <source>
        <dbReference type="ARBA" id="ARBA00007532"/>
    </source>
</evidence>
<dbReference type="InterPro" id="IPR036188">
    <property type="entry name" value="FAD/NAD-bd_sf"/>
</dbReference>
<feature type="domain" description="Pyridine nucleotide-disulphide oxidoreductase dimerisation" evidence="7">
    <location>
        <begin position="351"/>
        <end position="448"/>
    </location>
</feature>
<dbReference type="PRINTS" id="PR00411">
    <property type="entry name" value="PNDRDTASEI"/>
</dbReference>
<keyword evidence="10" id="KW-1185">Reference proteome</keyword>
<comment type="similarity">
    <text evidence="1">Belongs to the class-I pyridine nucleotide-disulfide oxidoreductase family.</text>
</comment>
<dbReference type="RefSeq" id="WP_109460414.1">
    <property type="nucleotide sequence ID" value="NZ_QFBC01000012.1"/>
</dbReference>
<dbReference type="PANTHER" id="PTHR43014:SF4">
    <property type="entry name" value="PYRIDINE NUCLEOTIDE-DISULFIDE OXIDOREDUCTASE RCLA-RELATED"/>
    <property type="match status" value="1"/>
</dbReference>
<dbReference type="SUPFAM" id="SSF51905">
    <property type="entry name" value="FAD/NAD(P)-binding domain"/>
    <property type="match status" value="2"/>
</dbReference>
<comment type="cofactor">
    <cofactor evidence="5">
        <name>FAD</name>
        <dbReference type="ChEBI" id="CHEBI:57692"/>
    </cofactor>
    <text evidence="5">Binds 1 FAD per subunit.</text>
</comment>
<dbReference type="GO" id="GO:0003955">
    <property type="term" value="F:NAD(P)H dehydrogenase (quinone) activity"/>
    <property type="evidence" value="ECO:0007669"/>
    <property type="project" value="TreeGrafter"/>
</dbReference>
<keyword evidence="5" id="KW-0547">Nucleotide-binding</keyword>
<dbReference type="PANTHER" id="PTHR43014">
    <property type="entry name" value="MERCURIC REDUCTASE"/>
    <property type="match status" value="1"/>
</dbReference>
<dbReference type="Pfam" id="PF02852">
    <property type="entry name" value="Pyr_redox_dim"/>
    <property type="match status" value="1"/>
</dbReference>
<keyword evidence="5" id="KW-0520">NAD</keyword>
<feature type="binding site" evidence="5">
    <location>
        <position position="312"/>
    </location>
    <ligand>
        <name>FAD</name>
        <dbReference type="ChEBI" id="CHEBI:57692"/>
    </ligand>
</feature>
<dbReference type="InterPro" id="IPR004099">
    <property type="entry name" value="Pyr_nucl-diS_OxRdtase_dimer"/>
</dbReference>
<dbReference type="Pfam" id="PF07992">
    <property type="entry name" value="Pyr_redox_2"/>
    <property type="match status" value="1"/>
</dbReference>
<dbReference type="OrthoDB" id="9776382at2"/>
<sequence>MNPTNTQKPDRTCDVAIIGAGTAGLSAERSARRAGAKTILIDEHFAGTTCASVGCMPSKLLIAAAKAAHSVSDAPLFGVNPKSVTTDGKVVMQRVRNLRDEFVAAAKKSIEDLRQDAQLKGRAKFLGPDMLEVDGSRLRAKAIVIATGSFPSIPETFAGLPNILTNETVFELEDLPTSLAVIGAGPLGLELAQAFARLGVDVAVIDEGDTIAALKDDAVASSLRTLLKREFPLYLSTEIKASRSGDKIEMSWSGASTGNKTFTHVLVAAGRPPNLANLGLETTGLEVDDHGTPKFDRRTMRCGSSNIFLAGDCDADVPVLHEASAEGAIAGNNAARFPDVGTSRRSTPLAITFTDPPSASIGTRSDDAAIVGTSDFSDQGRAKVDGRNAGLLRIYADSSGNLTGASLAVPEGEHLAHLIAWAIEMKQTAMQLLEMPIYHPTYEEGLRSALREICSRIEISFAADRDEGVSPGV</sequence>
<evidence type="ECO:0000259" key="8">
    <source>
        <dbReference type="Pfam" id="PF07992"/>
    </source>
</evidence>
<feature type="binding site" evidence="5">
    <location>
        <begin position="183"/>
        <end position="190"/>
    </location>
    <ligand>
        <name>NAD(+)</name>
        <dbReference type="ChEBI" id="CHEBI:57540"/>
    </ligand>
</feature>
<feature type="binding site" evidence="5">
    <location>
        <position position="59"/>
    </location>
    <ligand>
        <name>FAD</name>
        <dbReference type="ChEBI" id="CHEBI:57692"/>
    </ligand>
</feature>
<feature type="active site" description="Proton acceptor" evidence="4">
    <location>
        <position position="439"/>
    </location>
</feature>
<protein>
    <submittedName>
        <fullName evidence="9">Dihydrolipoyl dehydrogenase</fullName>
    </submittedName>
</protein>
<evidence type="ECO:0000256" key="6">
    <source>
        <dbReference type="PIRSR" id="PIRSR000350-4"/>
    </source>
</evidence>
<dbReference type="EMBL" id="QFBC01000012">
    <property type="protein sequence ID" value="PWE54006.1"/>
    <property type="molecule type" value="Genomic_DNA"/>
</dbReference>
<dbReference type="GO" id="GO:0050660">
    <property type="term" value="F:flavin adenine dinucleotide binding"/>
    <property type="evidence" value="ECO:0007669"/>
    <property type="project" value="TreeGrafter"/>
</dbReference>
<reference evidence="9 10" key="1">
    <citation type="submission" date="2018-05" db="EMBL/GenBank/DDBJ databases">
        <title>The draft genome of strain NS-104.</title>
        <authorList>
            <person name="Hang P."/>
            <person name="Jiang J."/>
        </authorList>
    </citation>
    <scope>NUCLEOTIDE SEQUENCE [LARGE SCALE GENOMIC DNA]</scope>
    <source>
        <strain evidence="9 10">NS-104</strain>
    </source>
</reference>
<feature type="disulfide bond" description="Redox-active" evidence="6">
    <location>
        <begin position="50"/>
        <end position="55"/>
    </location>
</feature>
<dbReference type="SUPFAM" id="SSF55424">
    <property type="entry name" value="FAD/NAD-linked reductases, dimerisation (C-terminal) domain"/>
    <property type="match status" value="1"/>
</dbReference>
<feature type="domain" description="FAD/NAD(P)-binding" evidence="8">
    <location>
        <begin position="14"/>
        <end position="327"/>
    </location>
</feature>
<keyword evidence="2" id="KW-0285">Flavoprotein</keyword>
<dbReference type="NCBIfam" id="NF004939">
    <property type="entry name" value="PRK06292.1-1"/>
    <property type="match status" value="1"/>
</dbReference>
<name>A0A2U2DL32_9HYPH</name>
<keyword evidence="3 5" id="KW-0274">FAD</keyword>
<dbReference type="AlphaFoldDB" id="A0A2U2DL32"/>